<dbReference type="AlphaFoldDB" id="A0AAD8AE80"/>
<feature type="non-terminal residue" evidence="2">
    <location>
        <position position="1"/>
    </location>
</feature>
<keyword evidence="3" id="KW-1185">Reference proteome</keyword>
<protein>
    <submittedName>
        <fullName evidence="2">Uncharacterized protein</fullName>
    </submittedName>
</protein>
<dbReference type="Gene3D" id="3.40.630.10">
    <property type="entry name" value="Zn peptidases"/>
    <property type="match status" value="1"/>
</dbReference>
<dbReference type="PANTHER" id="PTHR12756">
    <property type="entry name" value="CYTOSOLIC CARBOXYPEPTIDASE"/>
    <property type="match status" value="1"/>
</dbReference>
<evidence type="ECO:0000313" key="3">
    <source>
        <dbReference type="Proteomes" id="UP001233999"/>
    </source>
</evidence>
<accession>A0AAD8AE80</accession>
<evidence type="ECO:0000256" key="1">
    <source>
        <dbReference type="ARBA" id="ARBA00001947"/>
    </source>
</evidence>
<dbReference type="Proteomes" id="UP001233999">
    <property type="component" value="Unassembled WGS sequence"/>
</dbReference>
<gene>
    <name evidence="2" type="ORF">L9F63_027089</name>
</gene>
<reference evidence="2" key="2">
    <citation type="submission" date="2023-05" db="EMBL/GenBank/DDBJ databases">
        <authorList>
            <person name="Fouks B."/>
        </authorList>
    </citation>
    <scope>NUCLEOTIDE SEQUENCE</scope>
    <source>
        <strain evidence="2">Stay&amp;Tobe</strain>
        <tissue evidence="2">Testes</tissue>
    </source>
</reference>
<name>A0AAD8AE80_DIPPU</name>
<dbReference type="InterPro" id="IPR050821">
    <property type="entry name" value="Cytosolic_carboxypeptidase"/>
</dbReference>
<feature type="non-terminal residue" evidence="2">
    <location>
        <position position="94"/>
    </location>
</feature>
<sequence length="94" mass="10759">KKYILYLIIMEKSVYCCSFHLKVVSSVYKDARKEQARVVVWMMGVANSYTMEASLVGSSLGGRTGTHFTTQDYEQMGRHFCETLLDFCDQDPSK</sequence>
<comment type="cofactor">
    <cofactor evidence="1">
        <name>Zn(2+)</name>
        <dbReference type="ChEBI" id="CHEBI:29105"/>
    </cofactor>
</comment>
<organism evidence="2 3">
    <name type="scientific">Diploptera punctata</name>
    <name type="common">Pacific beetle cockroach</name>
    <dbReference type="NCBI Taxonomy" id="6984"/>
    <lineage>
        <taxon>Eukaryota</taxon>
        <taxon>Metazoa</taxon>
        <taxon>Ecdysozoa</taxon>
        <taxon>Arthropoda</taxon>
        <taxon>Hexapoda</taxon>
        <taxon>Insecta</taxon>
        <taxon>Pterygota</taxon>
        <taxon>Neoptera</taxon>
        <taxon>Polyneoptera</taxon>
        <taxon>Dictyoptera</taxon>
        <taxon>Blattodea</taxon>
        <taxon>Blaberoidea</taxon>
        <taxon>Blaberidae</taxon>
        <taxon>Diplopterinae</taxon>
        <taxon>Diploptera</taxon>
    </lineage>
</organism>
<comment type="caution">
    <text evidence="2">The sequence shown here is derived from an EMBL/GenBank/DDBJ whole genome shotgun (WGS) entry which is preliminary data.</text>
</comment>
<reference evidence="2" key="1">
    <citation type="journal article" date="2023" name="IScience">
        <title>Live-bearing cockroach genome reveals convergent evolutionary mechanisms linked to viviparity in insects and beyond.</title>
        <authorList>
            <person name="Fouks B."/>
            <person name="Harrison M.C."/>
            <person name="Mikhailova A.A."/>
            <person name="Marchal E."/>
            <person name="English S."/>
            <person name="Carruthers M."/>
            <person name="Jennings E.C."/>
            <person name="Chiamaka E.L."/>
            <person name="Frigard R.A."/>
            <person name="Pippel M."/>
            <person name="Attardo G.M."/>
            <person name="Benoit J.B."/>
            <person name="Bornberg-Bauer E."/>
            <person name="Tobe S.S."/>
        </authorList>
    </citation>
    <scope>NUCLEOTIDE SEQUENCE</scope>
    <source>
        <strain evidence="2">Stay&amp;Tobe</strain>
    </source>
</reference>
<proteinExistence type="predicted"/>
<dbReference type="EMBL" id="JASPKZ010002025">
    <property type="protein sequence ID" value="KAJ9596288.1"/>
    <property type="molecule type" value="Genomic_DNA"/>
</dbReference>
<dbReference type="PANTHER" id="PTHR12756:SF45">
    <property type="entry name" value="CYTOSOLIC CARBOXYPEPTIDASE NNA1"/>
    <property type="match status" value="1"/>
</dbReference>
<evidence type="ECO:0000313" key="2">
    <source>
        <dbReference type="EMBL" id="KAJ9596288.1"/>
    </source>
</evidence>